<evidence type="ECO:0000313" key="9">
    <source>
        <dbReference type="Proteomes" id="UP000265515"/>
    </source>
</evidence>
<dbReference type="InterPro" id="IPR013763">
    <property type="entry name" value="Cyclin-like_dom"/>
</dbReference>
<gene>
    <name evidence="8" type="ORF">CBR_g9130</name>
</gene>
<feature type="domain" description="Cyclin-like" evidence="6">
    <location>
        <begin position="936"/>
        <end position="1020"/>
    </location>
</feature>
<evidence type="ECO:0000256" key="1">
    <source>
        <dbReference type="ARBA" id="ARBA00022618"/>
    </source>
</evidence>
<evidence type="ECO:0000256" key="5">
    <source>
        <dbReference type="SAM" id="MobiDB-lite"/>
    </source>
</evidence>
<keyword evidence="3" id="KW-0131">Cell cycle</keyword>
<name>A0A388KNT7_CHABU</name>
<dbReference type="SUPFAM" id="SSF47954">
    <property type="entry name" value="Cyclin-like"/>
    <property type="match status" value="2"/>
</dbReference>
<dbReference type="SMART" id="SM01332">
    <property type="entry name" value="Cyclin_C"/>
    <property type="match status" value="1"/>
</dbReference>
<feature type="region of interest" description="Disordered" evidence="5">
    <location>
        <begin position="400"/>
        <end position="423"/>
    </location>
</feature>
<feature type="compositionally biased region" description="Polar residues" evidence="5">
    <location>
        <begin position="412"/>
        <end position="423"/>
    </location>
</feature>
<dbReference type="SMART" id="SM00385">
    <property type="entry name" value="CYCLIN"/>
    <property type="match status" value="2"/>
</dbReference>
<evidence type="ECO:0000256" key="3">
    <source>
        <dbReference type="ARBA" id="ARBA00023306"/>
    </source>
</evidence>
<dbReference type="AlphaFoldDB" id="A0A388KNT7"/>
<reference evidence="8 9" key="1">
    <citation type="journal article" date="2018" name="Cell">
        <title>The Chara Genome: Secondary Complexity and Implications for Plant Terrestrialization.</title>
        <authorList>
            <person name="Nishiyama T."/>
            <person name="Sakayama H."/>
            <person name="Vries J.D."/>
            <person name="Buschmann H."/>
            <person name="Saint-Marcoux D."/>
            <person name="Ullrich K.K."/>
            <person name="Haas F.B."/>
            <person name="Vanderstraeten L."/>
            <person name="Becker D."/>
            <person name="Lang D."/>
            <person name="Vosolsobe S."/>
            <person name="Rombauts S."/>
            <person name="Wilhelmsson P.K.I."/>
            <person name="Janitza P."/>
            <person name="Kern R."/>
            <person name="Heyl A."/>
            <person name="Rumpler F."/>
            <person name="Villalobos L.I.A.C."/>
            <person name="Clay J.M."/>
            <person name="Skokan R."/>
            <person name="Toyoda A."/>
            <person name="Suzuki Y."/>
            <person name="Kagoshima H."/>
            <person name="Schijlen E."/>
            <person name="Tajeshwar N."/>
            <person name="Catarino B."/>
            <person name="Hetherington A.J."/>
            <person name="Saltykova A."/>
            <person name="Bonnot C."/>
            <person name="Breuninger H."/>
            <person name="Symeonidi A."/>
            <person name="Radhakrishnan G.V."/>
            <person name="Van Nieuwerburgh F."/>
            <person name="Deforce D."/>
            <person name="Chang C."/>
            <person name="Karol K.G."/>
            <person name="Hedrich R."/>
            <person name="Ulvskov P."/>
            <person name="Glockner G."/>
            <person name="Delwiche C.F."/>
            <person name="Petrasek J."/>
            <person name="Van de Peer Y."/>
            <person name="Friml J."/>
            <person name="Beilby M."/>
            <person name="Dolan L."/>
            <person name="Kohara Y."/>
            <person name="Sugano S."/>
            <person name="Fujiyama A."/>
            <person name="Delaux P.-M."/>
            <person name="Quint M."/>
            <person name="TheiBen G."/>
            <person name="Hagemann M."/>
            <person name="Harholt J."/>
            <person name="Dunand C."/>
            <person name="Zachgo S."/>
            <person name="Langdale J."/>
            <person name="Maumus F."/>
            <person name="Straeten D.V.D."/>
            <person name="Gould S.B."/>
            <person name="Rensing S.A."/>
        </authorList>
    </citation>
    <scope>NUCLEOTIDE SEQUENCE [LARGE SCALE GENOMIC DNA]</scope>
    <source>
        <strain evidence="8 9">S276</strain>
    </source>
</reference>
<dbReference type="FunFam" id="1.10.472.10:FF:000001">
    <property type="entry name" value="G2/mitotic-specific cyclin"/>
    <property type="match status" value="1"/>
</dbReference>
<feature type="compositionally biased region" description="Basic and acidic residues" evidence="5">
    <location>
        <begin position="450"/>
        <end position="461"/>
    </location>
</feature>
<keyword evidence="2 4" id="KW-0195">Cyclin</keyword>
<feature type="domain" description="Cyclin C-terminal" evidence="7">
    <location>
        <begin position="932"/>
        <end position="1046"/>
    </location>
</feature>
<feature type="region of interest" description="Disordered" evidence="5">
    <location>
        <begin position="341"/>
        <end position="363"/>
    </location>
</feature>
<protein>
    <recommendedName>
        <fullName evidence="10">Cyclin N-terminal domain-containing protein</fullName>
    </recommendedName>
</protein>
<feature type="compositionally biased region" description="Basic and acidic residues" evidence="5">
    <location>
        <begin position="250"/>
        <end position="271"/>
    </location>
</feature>
<dbReference type="GO" id="GO:0051301">
    <property type="term" value="P:cell division"/>
    <property type="evidence" value="ECO:0007669"/>
    <property type="project" value="UniProtKB-KW"/>
</dbReference>
<feature type="compositionally biased region" description="Low complexity" evidence="5">
    <location>
        <begin position="694"/>
        <end position="704"/>
    </location>
</feature>
<keyword evidence="1" id="KW-0132">Cell division</keyword>
<dbReference type="EMBL" id="BFEA01000152">
    <property type="protein sequence ID" value="GBG71719.1"/>
    <property type="molecule type" value="Genomic_DNA"/>
</dbReference>
<dbReference type="OrthoDB" id="5590282at2759"/>
<keyword evidence="9" id="KW-1185">Reference proteome</keyword>
<evidence type="ECO:0000313" key="8">
    <source>
        <dbReference type="EMBL" id="GBG71719.1"/>
    </source>
</evidence>
<dbReference type="CDD" id="cd20537">
    <property type="entry name" value="CYCLIN_CCNO-like_rpt2"/>
    <property type="match status" value="1"/>
</dbReference>
<feature type="domain" description="Cyclin-like" evidence="6">
    <location>
        <begin position="836"/>
        <end position="923"/>
    </location>
</feature>
<feature type="region of interest" description="Disordered" evidence="5">
    <location>
        <begin position="245"/>
        <end position="317"/>
    </location>
</feature>
<feature type="compositionally biased region" description="Gly residues" evidence="5">
    <location>
        <begin position="402"/>
        <end position="411"/>
    </location>
</feature>
<feature type="compositionally biased region" description="Acidic residues" evidence="5">
    <location>
        <begin position="131"/>
        <end position="174"/>
    </location>
</feature>
<feature type="region of interest" description="Disordered" evidence="5">
    <location>
        <begin position="539"/>
        <end position="561"/>
    </location>
</feature>
<proteinExistence type="inferred from homology"/>
<evidence type="ECO:0000256" key="2">
    <source>
        <dbReference type="ARBA" id="ARBA00023127"/>
    </source>
</evidence>
<feature type="region of interest" description="Disordered" evidence="5">
    <location>
        <begin position="676"/>
        <end position="733"/>
    </location>
</feature>
<feature type="compositionally biased region" description="Basic residues" evidence="5">
    <location>
        <begin position="1"/>
        <end position="11"/>
    </location>
</feature>
<feature type="compositionally biased region" description="Low complexity" evidence="5">
    <location>
        <begin position="280"/>
        <end position="291"/>
    </location>
</feature>
<evidence type="ECO:0000259" key="7">
    <source>
        <dbReference type="SMART" id="SM01332"/>
    </source>
</evidence>
<feature type="region of interest" description="Disordered" evidence="5">
    <location>
        <begin position="107"/>
        <end position="205"/>
    </location>
</feature>
<dbReference type="PANTHER" id="PTHR10177">
    <property type="entry name" value="CYCLINS"/>
    <property type="match status" value="1"/>
</dbReference>
<feature type="compositionally biased region" description="Gly residues" evidence="5">
    <location>
        <begin position="539"/>
        <end position="555"/>
    </location>
</feature>
<feature type="region of interest" description="Disordered" evidence="5">
    <location>
        <begin position="1"/>
        <end position="24"/>
    </location>
</feature>
<dbReference type="Pfam" id="PF00134">
    <property type="entry name" value="Cyclin_N"/>
    <property type="match status" value="1"/>
</dbReference>
<evidence type="ECO:0000259" key="6">
    <source>
        <dbReference type="SMART" id="SM00385"/>
    </source>
</evidence>
<dbReference type="Pfam" id="PF02984">
    <property type="entry name" value="Cyclin_C"/>
    <property type="match status" value="1"/>
</dbReference>
<dbReference type="Gramene" id="GBG71719">
    <property type="protein sequence ID" value="GBG71719"/>
    <property type="gene ID" value="CBR_g9130"/>
</dbReference>
<dbReference type="STRING" id="69332.A0A388KNT7"/>
<dbReference type="InterPro" id="IPR004367">
    <property type="entry name" value="Cyclin_C-dom"/>
</dbReference>
<comment type="similarity">
    <text evidence="4">Belongs to the cyclin family.</text>
</comment>
<organism evidence="8 9">
    <name type="scientific">Chara braunii</name>
    <name type="common">Braun's stonewort</name>
    <dbReference type="NCBI Taxonomy" id="69332"/>
    <lineage>
        <taxon>Eukaryota</taxon>
        <taxon>Viridiplantae</taxon>
        <taxon>Streptophyta</taxon>
        <taxon>Charophyceae</taxon>
        <taxon>Charales</taxon>
        <taxon>Characeae</taxon>
        <taxon>Chara</taxon>
    </lineage>
</organism>
<dbReference type="InterPro" id="IPR036915">
    <property type="entry name" value="Cyclin-like_sf"/>
</dbReference>
<evidence type="ECO:0008006" key="10">
    <source>
        <dbReference type="Google" id="ProtNLM"/>
    </source>
</evidence>
<dbReference type="Gene3D" id="1.10.472.10">
    <property type="entry name" value="Cyclin-like"/>
    <property type="match status" value="2"/>
</dbReference>
<dbReference type="Proteomes" id="UP000265515">
    <property type="component" value="Unassembled WGS sequence"/>
</dbReference>
<comment type="caution">
    <text evidence="8">The sequence shown here is derived from an EMBL/GenBank/DDBJ whole genome shotgun (WGS) entry which is preliminary data.</text>
</comment>
<accession>A0A388KNT7</accession>
<dbReference type="InterPro" id="IPR039361">
    <property type="entry name" value="Cyclin"/>
</dbReference>
<feature type="region of interest" description="Disordered" evidence="5">
    <location>
        <begin position="442"/>
        <end position="469"/>
    </location>
</feature>
<evidence type="ECO:0000256" key="4">
    <source>
        <dbReference type="RuleBase" id="RU000383"/>
    </source>
</evidence>
<dbReference type="InterPro" id="IPR006671">
    <property type="entry name" value="Cyclin_N"/>
</dbReference>
<sequence length="1049" mass="111458">MRRMANLMRRRSGGETSGGSILQHGALPPCFAKSMQFEEDEGSQHPSDLDASEWCLSSDSSSAGVDEAKENMALSFATKTHSIAIVLTSDGGRPGGGPLVHRQVLQPRKLGEGGSGGQETLIVGQRCGDVEMTDDEDDDDDEEEDFDEDDEDDEEGGEEEEEESEEEEEEDENDGKENIEVAEELALGRDVGSSSGGEKKRKWATFLQIDEKKMGTEEEDGWFSGRRVVRPALELKSSCDWILRGGAFQKGDDSDNKPREGEEEEQKKEREEEGEVLRLGTSVGVGTTPTSSGGGTKRKFQTMAKEEGGVGGGKECGRRGFPPGIGVALGVGVGGQVGGVEDAAQTSWGDGGAVEDDESLGKEKVPKKLQLATASASVLPMEYLSREAESAYIDTLGKEVVRGGGGGGGGDVSSSPTDAGSNSSKVVLGVLSCRRGDWTSLESCSNEGGVEDRETHTKGESEGGGGGLGVIESKRSVLALLPLLPPPPPRSSSPPRSSCPPLLNFPISRSIGGVDDGAPCSTGIITPSTDGIVPVQAGAGGGRGVGGGGGGGEAAGGDAAETAAESSDFSVVCSEEDLECLVPTPIHGRGVEALSIPPTSHVLPHSAAAGYGGRDLLSVAVGILNAAAAAGIHASTGDLCVADGYGVGDGDGQEAEEVGGHLRLYEGSSVRLLSSTISPSSSVPAEERSARINSTAADSSATSSCVVEDDRYHSGNNNAEPARSDGYGVAGDGHHYQVGSSPCEGGGRRSSQLCLDSDGAASNSRRRCSSWTCTSFQSMQATTEGQNSKYLKCLEYEEDILTNYLERESRRPLPYGYLSPCRQPHIAALHRRMMMKWLMEFVIEFHLRLESLFLGAAILDRYLADEQTPLPRSLLQLLGVASMVVAVKFEETVSPNMLQDCCEVVDHTLTPKHILMMETKVLRVLKFDCHMPTAHTFLWMYLQAGNADRCLQEMAEYLCCMSLLDYELLKFRPSVIARASLLLASHFLNRERLPSNCLQRLFNLCASKDGDIGSIREYWSHLPGNVVDNQFSHNGCTSHASTVYCHGET</sequence>